<name>A0ACB9G4I0_9ASTR</name>
<evidence type="ECO:0000313" key="2">
    <source>
        <dbReference type="Proteomes" id="UP001056120"/>
    </source>
</evidence>
<protein>
    <submittedName>
        <fullName evidence="1">Uncharacterized protein</fullName>
    </submittedName>
</protein>
<comment type="caution">
    <text evidence="1">The sequence shown here is derived from an EMBL/GenBank/DDBJ whole genome shotgun (WGS) entry which is preliminary data.</text>
</comment>
<dbReference type="EMBL" id="CM042032">
    <property type="protein sequence ID" value="KAI3777941.1"/>
    <property type="molecule type" value="Genomic_DNA"/>
</dbReference>
<gene>
    <name evidence="1" type="ORF">L1987_47744</name>
</gene>
<organism evidence="1 2">
    <name type="scientific">Smallanthus sonchifolius</name>
    <dbReference type="NCBI Taxonomy" id="185202"/>
    <lineage>
        <taxon>Eukaryota</taxon>
        <taxon>Viridiplantae</taxon>
        <taxon>Streptophyta</taxon>
        <taxon>Embryophyta</taxon>
        <taxon>Tracheophyta</taxon>
        <taxon>Spermatophyta</taxon>
        <taxon>Magnoliopsida</taxon>
        <taxon>eudicotyledons</taxon>
        <taxon>Gunneridae</taxon>
        <taxon>Pentapetalae</taxon>
        <taxon>asterids</taxon>
        <taxon>campanulids</taxon>
        <taxon>Asterales</taxon>
        <taxon>Asteraceae</taxon>
        <taxon>Asteroideae</taxon>
        <taxon>Heliantheae alliance</taxon>
        <taxon>Millerieae</taxon>
        <taxon>Smallanthus</taxon>
    </lineage>
</organism>
<reference evidence="2" key="1">
    <citation type="journal article" date="2022" name="Mol. Ecol. Resour.">
        <title>The genomes of chicory, endive, great burdock and yacon provide insights into Asteraceae palaeo-polyploidization history and plant inulin production.</title>
        <authorList>
            <person name="Fan W."/>
            <person name="Wang S."/>
            <person name="Wang H."/>
            <person name="Wang A."/>
            <person name="Jiang F."/>
            <person name="Liu H."/>
            <person name="Zhao H."/>
            <person name="Xu D."/>
            <person name="Zhang Y."/>
        </authorList>
    </citation>
    <scope>NUCLEOTIDE SEQUENCE [LARGE SCALE GENOMIC DNA]</scope>
    <source>
        <strain evidence="2">cv. Yunnan</strain>
    </source>
</reference>
<sequence length="320" mass="35351">MLKSWLWSWISKGRTLAIGIGLLLERAMAWVKTEHKDNGWIKGMCKHHLEGKLEDIALRSRLKFSKGNMIPSTPIPNLRDKPPDPIIPPSIEISGGRRSSSRLAISAKSHKGKDTQSGGKNHQGLVKLNLWDFIPDEIQDRGNIELGLNAASGEVMREAEQNEVGLIYLENGVVLATTQQMEEDPADVAITPVTCNSSIPDSHNVCVMNTNDILPLSPETGMEILDITMLPVDLNPRFDELTSPNSNYPLEVGGNSGNTPANPVPGKINSKHVENVWNRNQHGRPTFDEQMKANNESEETRLKYFPPTITPSGGKEWSSP</sequence>
<keyword evidence="2" id="KW-1185">Reference proteome</keyword>
<accession>A0ACB9G4I0</accession>
<proteinExistence type="predicted"/>
<reference evidence="1 2" key="2">
    <citation type="journal article" date="2022" name="Mol. Ecol. Resour.">
        <title>The genomes of chicory, endive, great burdock and yacon provide insights into Asteraceae paleo-polyploidization history and plant inulin production.</title>
        <authorList>
            <person name="Fan W."/>
            <person name="Wang S."/>
            <person name="Wang H."/>
            <person name="Wang A."/>
            <person name="Jiang F."/>
            <person name="Liu H."/>
            <person name="Zhao H."/>
            <person name="Xu D."/>
            <person name="Zhang Y."/>
        </authorList>
    </citation>
    <scope>NUCLEOTIDE SEQUENCE [LARGE SCALE GENOMIC DNA]</scope>
    <source>
        <strain evidence="2">cv. Yunnan</strain>
        <tissue evidence="1">Leaves</tissue>
    </source>
</reference>
<evidence type="ECO:0000313" key="1">
    <source>
        <dbReference type="EMBL" id="KAI3777941.1"/>
    </source>
</evidence>
<dbReference type="Proteomes" id="UP001056120">
    <property type="component" value="Linkage Group LG15"/>
</dbReference>